<gene>
    <name evidence="4" type="ORF">LARSCL_LOCUS11899</name>
</gene>
<dbReference type="NCBIfam" id="TIGR00231">
    <property type="entry name" value="small_GTP"/>
    <property type="match status" value="1"/>
</dbReference>
<feature type="compositionally biased region" description="Low complexity" evidence="3">
    <location>
        <begin position="192"/>
        <end position="212"/>
    </location>
</feature>
<dbReference type="InterPro" id="IPR001806">
    <property type="entry name" value="Small_GTPase"/>
</dbReference>
<protein>
    <submittedName>
        <fullName evidence="4">Uncharacterized protein</fullName>
    </submittedName>
</protein>
<dbReference type="Pfam" id="PF00071">
    <property type="entry name" value="Ras"/>
    <property type="match status" value="1"/>
</dbReference>
<dbReference type="Proteomes" id="UP001497382">
    <property type="component" value="Unassembled WGS sequence"/>
</dbReference>
<feature type="compositionally biased region" description="Low complexity" evidence="3">
    <location>
        <begin position="408"/>
        <end position="418"/>
    </location>
</feature>
<evidence type="ECO:0000256" key="3">
    <source>
        <dbReference type="SAM" id="MobiDB-lite"/>
    </source>
</evidence>
<evidence type="ECO:0000256" key="1">
    <source>
        <dbReference type="ARBA" id="ARBA00008846"/>
    </source>
</evidence>
<comment type="caution">
    <text evidence="4">The sequence shown here is derived from an EMBL/GenBank/DDBJ whole genome shotgun (WGS) entry which is preliminary data.</text>
</comment>
<dbReference type="PROSITE" id="PS51421">
    <property type="entry name" value="RAS"/>
    <property type="match status" value="1"/>
</dbReference>
<dbReference type="GO" id="GO:0003924">
    <property type="term" value="F:GTPase activity"/>
    <property type="evidence" value="ECO:0007669"/>
    <property type="project" value="InterPro"/>
</dbReference>
<feature type="region of interest" description="Disordered" evidence="3">
    <location>
        <begin position="191"/>
        <end position="212"/>
    </location>
</feature>
<sequence length="457" mass="50374">MMLRHRKLHSSNLLKSTPDLSVEPKSDNKSSRSNWRTSSANIPHRHNASPTSDTSSRTHMTDTSSSSGDCSISSPHRRTRTVSPHHNRSLSFRNMKRPTPQQIQCEDLGYSPTVAGFRPRGSTMPSDNASYYLARRRMRSKVMYNSRNLTPSPPIHEPGDDEDDEFYLCRSFSISSKGAIVNRGDFIRQRSRSNNSVASTTSSLTTGGNNTSCASNATSYSSGGQGRGPTSKVQILGATGVGKTALINQFMNSEYMNTYDTQDEDLEKCVSVLLDGVEYELIFLDNALPLDNMILEAMREEADAYIVSYSVTDRSSFEKAVDILFSLRERGVTNSKAVILVGNKSDLARTREIATEEGKAIACSYECKFIETSAAINHNVDELLVGMVSQIRLKSRQKEKEENNRPAKTTSPSSSPFKKGGGSVKGSLRSSLRTKGLINRLLGKSGRSKSCDNLYVL</sequence>
<feature type="compositionally biased region" description="Polar residues" evidence="3">
    <location>
        <begin position="10"/>
        <end position="19"/>
    </location>
</feature>
<dbReference type="SMART" id="SM00173">
    <property type="entry name" value="RAS"/>
    <property type="match status" value="1"/>
</dbReference>
<feature type="compositionally biased region" description="Low complexity" evidence="3">
    <location>
        <begin position="64"/>
        <end position="74"/>
    </location>
</feature>
<dbReference type="SMART" id="SM00175">
    <property type="entry name" value="RAB"/>
    <property type="match status" value="1"/>
</dbReference>
<feature type="compositionally biased region" description="Basic residues" evidence="3">
    <location>
        <begin position="75"/>
        <end position="88"/>
    </location>
</feature>
<dbReference type="AlphaFoldDB" id="A0AAV2ADD1"/>
<dbReference type="GO" id="GO:0005525">
    <property type="term" value="F:GTP binding"/>
    <property type="evidence" value="ECO:0007669"/>
    <property type="project" value="InterPro"/>
</dbReference>
<feature type="region of interest" description="Disordered" evidence="3">
    <location>
        <begin position="395"/>
        <end position="431"/>
    </location>
</feature>
<feature type="compositionally biased region" description="Basic and acidic residues" evidence="3">
    <location>
        <begin position="396"/>
        <end position="405"/>
    </location>
</feature>
<dbReference type="FunFam" id="3.40.50.300:FF:000664">
    <property type="entry name" value="Uncharacterized protein, isoform B"/>
    <property type="match status" value="1"/>
</dbReference>
<dbReference type="PANTHER" id="PTHR45775">
    <property type="entry name" value="RAD, GEM/KIR FAMILY MEMBER 2, ISOFORM C"/>
    <property type="match status" value="1"/>
</dbReference>
<name>A0AAV2ADD1_9ARAC</name>
<dbReference type="PROSITE" id="PS51419">
    <property type="entry name" value="RAB"/>
    <property type="match status" value="1"/>
</dbReference>
<feature type="compositionally biased region" description="Polar residues" evidence="3">
    <location>
        <begin position="31"/>
        <end position="41"/>
    </location>
</feature>
<dbReference type="Gene3D" id="3.40.50.300">
    <property type="entry name" value="P-loop containing nucleotide triphosphate hydrolases"/>
    <property type="match status" value="1"/>
</dbReference>
<proteinExistence type="inferred from homology"/>
<dbReference type="InterPro" id="IPR051641">
    <property type="entry name" value="RGK_GTP-binding_reg"/>
</dbReference>
<keyword evidence="2" id="KW-0597">Phosphoprotein</keyword>
<dbReference type="GO" id="GO:0005886">
    <property type="term" value="C:plasma membrane"/>
    <property type="evidence" value="ECO:0007669"/>
    <property type="project" value="TreeGrafter"/>
</dbReference>
<organism evidence="4 5">
    <name type="scientific">Larinioides sclopetarius</name>
    <dbReference type="NCBI Taxonomy" id="280406"/>
    <lineage>
        <taxon>Eukaryota</taxon>
        <taxon>Metazoa</taxon>
        <taxon>Ecdysozoa</taxon>
        <taxon>Arthropoda</taxon>
        <taxon>Chelicerata</taxon>
        <taxon>Arachnida</taxon>
        <taxon>Araneae</taxon>
        <taxon>Araneomorphae</taxon>
        <taxon>Entelegynae</taxon>
        <taxon>Araneoidea</taxon>
        <taxon>Araneidae</taxon>
        <taxon>Larinioides</taxon>
    </lineage>
</organism>
<dbReference type="InterPro" id="IPR005225">
    <property type="entry name" value="Small_GTP-bd"/>
</dbReference>
<dbReference type="InterPro" id="IPR027417">
    <property type="entry name" value="P-loop_NTPase"/>
</dbReference>
<dbReference type="EMBL" id="CAXIEN010000151">
    <property type="protein sequence ID" value="CAL1282001.1"/>
    <property type="molecule type" value="Genomic_DNA"/>
</dbReference>
<accession>A0AAV2ADD1</accession>
<evidence type="ECO:0000256" key="2">
    <source>
        <dbReference type="ARBA" id="ARBA00022553"/>
    </source>
</evidence>
<dbReference type="PRINTS" id="PR00449">
    <property type="entry name" value="RASTRNSFRMNG"/>
</dbReference>
<keyword evidence="5" id="KW-1185">Reference proteome</keyword>
<dbReference type="SUPFAM" id="SSF52540">
    <property type="entry name" value="P-loop containing nucleoside triphosphate hydrolases"/>
    <property type="match status" value="1"/>
</dbReference>
<reference evidence="4 5" key="1">
    <citation type="submission" date="2024-04" db="EMBL/GenBank/DDBJ databases">
        <authorList>
            <person name="Rising A."/>
            <person name="Reimegard J."/>
            <person name="Sonavane S."/>
            <person name="Akerstrom W."/>
            <person name="Nylinder S."/>
            <person name="Hedman E."/>
            <person name="Kallberg Y."/>
        </authorList>
    </citation>
    <scope>NUCLEOTIDE SEQUENCE [LARGE SCALE GENOMIC DNA]</scope>
</reference>
<comment type="similarity">
    <text evidence="1">Belongs to the small GTPase superfamily. RGK family.</text>
</comment>
<feature type="compositionally biased region" description="Polar residues" evidence="3">
    <location>
        <begin position="48"/>
        <end position="63"/>
    </location>
</feature>
<feature type="region of interest" description="Disordered" evidence="3">
    <location>
        <begin position="1"/>
        <end position="105"/>
    </location>
</feature>
<evidence type="ECO:0000313" key="5">
    <source>
        <dbReference type="Proteomes" id="UP001497382"/>
    </source>
</evidence>
<dbReference type="PANTHER" id="PTHR45775:SF6">
    <property type="entry name" value="RAD, GEM_KIR FAMILY MEMBER 2, ISOFORM C"/>
    <property type="match status" value="1"/>
</dbReference>
<evidence type="ECO:0000313" key="4">
    <source>
        <dbReference type="EMBL" id="CAL1282001.1"/>
    </source>
</evidence>
<dbReference type="GO" id="GO:0005246">
    <property type="term" value="F:calcium channel regulator activity"/>
    <property type="evidence" value="ECO:0007669"/>
    <property type="project" value="TreeGrafter"/>
</dbReference>